<dbReference type="InterPro" id="IPR006533">
    <property type="entry name" value="T6SS_Vgr_RhsGE"/>
</dbReference>
<dbReference type="SUPFAM" id="SSF69255">
    <property type="entry name" value="gp5 N-terminal domain-like"/>
    <property type="match status" value="1"/>
</dbReference>
<dbReference type="PATRIC" id="fig|1232683.4.peg.1096"/>
<name>A0A081G1J8_9GAMM</name>
<dbReference type="PANTHER" id="PTHR32305:SF11">
    <property type="entry name" value="TYPE VI SECRETION SYSTEM SPIKE PROTEIN VGRG3"/>
    <property type="match status" value="1"/>
</dbReference>
<dbReference type="SUPFAM" id="SSF69279">
    <property type="entry name" value="Phage tail proteins"/>
    <property type="match status" value="2"/>
</dbReference>
<dbReference type="eggNOG" id="COG3501">
    <property type="taxonomic scope" value="Bacteria"/>
</dbReference>
<dbReference type="AlphaFoldDB" id="A0A081G1J8"/>
<dbReference type="SUPFAM" id="SSF69349">
    <property type="entry name" value="Phage fibre proteins"/>
    <property type="match status" value="1"/>
</dbReference>
<dbReference type="InterPro" id="IPR017847">
    <property type="entry name" value="T6SS_RhsGE_Vgr_subset"/>
</dbReference>
<dbReference type="Pfam" id="PF22178">
    <property type="entry name" value="Gp5_trimer_C"/>
    <property type="match status" value="1"/>
</dbReference>
<feature type="domain" description="Gp5/Type VI secretion system Vgr C-terminal trimerisation" evidence="3">
    <location>
        <begin position="478"/>
        <end position="582"/>
    </location>
</feature>
<dbReference type="STRING" id="1232683.ADIMK_1106"/>
<dbReference type="InterPro" id="IPR037026">
    <property type="entry name" value="Vgr_OB-fold_dom_sf"/>
</dbReference>
<dbReference type="PANTHER" id="PTHR32305">
    <property type="match status" value="1"/>
</dbReference>
<dbReference type="NCBIfam" id="TIGR03361">
    <property type="entry name" value="VI_Rhs_Vgr"/>
    <property type="match status" value="1"/>
</dbReference>
<accession>A0A081G1J8</accession>
<dbReference type="Proteomes" id="UP000028252">
    <property type="component" value="Unassembled WGS sequence"/>
</dbReference>
<dbReference type="Gene3D" id="2.40.50.230">
    <property type="entry name" value="Gp5 N-terminal domain"/>
    <property type="match status" value="1"/>
</dbReference>
<feature type="domain" description="Gp5/Type VI secretion system Vgr protein OB-fold" evidence="2">
    <location>
        <begin position="393"/>
        <end position="460"/>
    </location>
</feature>
<comment type="caution">
    <text evidence="4">The sequence shown here is derived from an EMBL/GenBank/DDBJ whole genome shotgun (WGS) entry which is preliminary data.</text>
</comment>
<sequence>MARLSFEIRVDGLPDDALILREYKGWESLSSEPLDIRRPCHGFYYQIDLASRRADIKPDDVVDKRVSLLMLSDGHEVQRVNGIARSFSRGDSGHAHTFYALELVPALERLSLRQNSRTFQHKNVPEIVSILLQEMGIEDYAFALKREGSPREFCVQYRETDLDFLHRLIAEEGIIYAFEHRGDSHTLVFTDDSAGLPLLAHPLAYNAQPGGSDDRPYVSALTRNSRADVSHSQLKDYSFKKPAYRFLHTAHASEIDYQIADRYEHYDYPGRYKQDVSGKVFSRIRLEYLRRESETALGKSNAPNVRAGTRFKLADHPDTAANRDWLVVFIEHQGSQHQALEEAGGQGMTRYTNRFTLIPAHRRWQGCPQPRPQVDGPCVAVVVGPPGEEIHCDEHGRVKVHFHWDRYSNGDDRSSCWVRVSQGWAGAQYGTMAIPRIGHEVIVSFLNGDPDQPIVTGRVYHAANRPPYPLPEHKTKTVIRTETHGGQGFNELSFEDQASREMIYLHAQKDYEGRIEHDHSTSVGHDQHLNIEHDRFSRVQGNDHLSVDGEQRLHVKQNRSVEVDSSLHQKVGNKTSLVSGSEIHIKAGSKVVLEAGAEITLKAGGSFIKIDPAGVHLVGSAINLNSGGNPGKGAGYGGQTALLPNGVGAPDTPGELQVADILASQTAMDPLLKSRQLEALKGKEPVCEVCDTANSSK</sequence>
<dbReference type="Gene3D" id="2.30.110.50">
    <property type="match status" value="1"/>
</dbReference>
<gene>
    <name evidence="4" type="ORF">ADIMK_1106</name>
</gene>
<dbReference type="InterPro" id="IPR054030">
    <property type="entry name" value="Gp5_Vgr_C"/>
</dbReference>
<dbReference type="NCBIfam" id="TIGR01646">
    <property type="entry name" value="vgr_GE"/>
    <property type="match status" value="1"/>
</dbReference>
<proteinExistence type="inferred from homology"/>
<comment type="similarity">
    <text evidence="1">Belongs to the VgrG protein family.</text>
</comment>
<dbReference type="Pfam" id="PF05954">
    <property type="entry name" value="Phage_GPD"/>
    <property type="match status" value="1"/>
</dbReference>
<dbReference type="EMBL" id="JMQN01000015">
    <property type="protein sequence ID" value="KEA64653.1"/>
    <property type="molecule type" value="Genomic_DNA"/>
</dbReference>
<keyword evidence="5" id="KW-1185">Reference proteome</keyword>
<evidence type="ECO:0000256" key="1">
    <source>
        <dbReference type="ARBA" id="ARBA00005558"/>
    </source>
</evidence>
<reference evidence="4 5" key="1">
    <citation type="submission" date="2014-04" db="EMBL/GenBank/DDBJ databases">
        <title>Marinobacterium kochiensis sp. nov., isolated from sediment sample collected from Kochi backwaters in Kerala, India.</title>
        <authorList>
            <person name="Singh A."/>
            <person name="Pinnaka A.K."/>
        </authorList>
    </citation>
    <scope>NUCLEOTIDE SEQUENCE [LARGE SCALE GENOMIC DNA]</scope>
    <source>
        <strain evidence="4 5">AK27</strain>
    </source>
</reference>
<dbReference type="InterPro" id="IPR050708">
    <property type="entry name" value="T6SS_VgrG/RHS"/>
</dbReference>
<evidence type="ECO:0000259" key="3">
    <source>
        <dbReference type="Pfam" id="PF22178"/>
    </source>
</evidence>
<dbReference type="Pfam" id="PF04717">
    <property type="entry name" value="Phage_base_V"/>
    <property type="match status" value="1"/>
</dbReference>
<organism evidence="4 5">
    <name type="scientific">Marinobacterium lacunae</name>
    <dbReference type="NCBI Taxonomy" id="1232683"/>
    <lineage>
        <taxon>Bacteria</taxon>
        <taxon>Pseudomonadati</taxon>
        <taxon>Pseudomonadota</taxon>
        <taxon>Gammaproteobacteria</taxon>
        <taxon>Oceanospirillales</taxon>
        <taxon>Oceanospirillaceae</taxon>
        <taxon>Marinobacterium</taxon>
    </lineage>
</organism>
<evidence type="ECO:0000313" key="4">
    <source>
        <dbReference type="EMBL" id="KEA64653.1"/>
    </source>
</evidence>
<dbReference type="Gene3D" id="3.55.50.10">
    <property type="entry name" value="Baseplate protein-like domains"/>
    <property type="match status" value="1"/>
</dbReference>
<dbReference type="Gene3D" id="4.10.220.110">
    <property type="match status" value="1"/>
</dbReference>
<dbReference type="InterPro" id="IPR006531">
    <property type="entry name" value="Gp5/Vgr_OB"/>
</dbReference>
<dbReference type="OrthoDB" id="9762420at2"/>
<evidence type="ECO:0000259" key="2">
    <source>
        <dbReference type="Pfam" id="PF04717"/>
    </source>
</evidence>
<protein>
    <submittedName>
        <fullName evidence="4">VgrG-3 protein</fullName>
    </submittedName>
</protein>
<dbReference type="RefSeq" id="WP_036184731.1">
    <property type="nucleotide sequence ID" value="NZ_JMQN01000015.1"/>
</dbReference>
<evidence type="ECO:0000313" key="5">
    <source>
        <dbReference type="Proteomes" id="UP000028252"/>
    </source>
</evidence>